<dbReference type="EMBL" id="SMRU01000005">
    <property type="protein sequence ID" value="TDF99112.1"/>
    <property type="molecule type" value="Genomic_DNA"/>
</dbReference>
<dbReference type="Pfam" id="PF01613">
    <property type="entry name" value="Flavin_Reduct"/>
    <property type="match status" value="1"/>
</dbReference>
<proteinExistence type="inferred from homology"/>
<sequence length="188" mass="19704">MSIIVTAENPSIDPAIQRQVFGALPTGVTAITGLTEDGTPRGFVVGTFQSLSLEPPLVTFCVDKSSSTWPTLRSLGRFTANILSTEQLPVCRALSRKGDEKFAGVDYEQSPLGTPRISGATAWVDCEVLSEVVAGDHYMIVGSIEELVPGEGEALLFRGGKFGEFNQWPAPAPAAAAPAAPAAAGKDQ</sequence>
<gene>
    <name evidence="4" type="ORF">E1809_05960</name>
</gene>
<feature type="domain" description="Flavin reductase like" evidence="3">
    <location>
        <begin position="21"/>
        <end position="164"/>
    </location>
</feature>
<dbReference type="GO" id="GO:0042602">
    <property type="term" value="F:riboflavin reductase (NADPH) activity"/>
    <property type="evidence" value="ECO:0007669"/>
    <property type="project" value="TreeGrafter"/>
</dbReference>
<keyword evidence="5" id="KW-1185">Reference proteome</keyword>
<organism evidence="4 5">
    <name type="scientific">Arthrobacter terricola</name>
    <dbReference type="NCBI Taxonomy" id="2547396"/>
    <lineage>
        <taxon>Bacteria</taxon>
        <taxon>Bacillati</taxon>
        <taxon>Actinomycetota</taxon>
        <taxon>Actinomycetes</taxon>
        <taxon>Micrococcales</taxon>
        <taxon>Micrococcaceae</taxon>
        <taxon>Arthrobacter</taxon>
    </lineage>
</organism>
<evidence type="ECO:0000259" key="3">
    <source>
        <dbReference type="SMART" id="SM00903"/>
    </source>
</evidence>
<dbReference type="PANTHER" id="PTHR30466:SF11">
    <property type="entry name" value="FLAVIN-DEPENDENT MONOOXYGENASE, REDUCTASE SUBUNIT HSAB"/>
    <property type="match status" value="1"/>
</dbReference>
<accession>A0A4R5KUC8</accession>
<protein>
    <submittedName>
        <fullName evidence="4">Flavin reductase</fullName>
    </submittedName>
</protein>
<dbReference type="InterPro" id="IPR050268">
    <property type="entry name" value="NADH-dep_flavin_reductase"/>
</dbReference>
<reference evidence="4 5" key="1">
    <citation type="submission" date="2019-03" db="EMBL/GenBank/DDBJ databases">
        <title>Whole genome sequence of Arthrobacter sp JH1-1.</title>
        <authorList>
            <person name="Trinh H.N."/>
        </authorList>
    </citation>
    <scope>NUCLEOTIDE SEQUENCE [LARGE SCALE GENOMIC DNA]</scope>
    <source>
        <strain evidence="4 5">JH1-1</strain>
    </source>
</reference>
<dbReference type="AlphaFoldDB" id="A0A4R5KUC8"/>
<dbReference type="SMART" id="SM00903">
    <property type="entry name" value="Flavin_Reduct"/>
    <property type="match status" value="1"/>
</dbReference>
<dbReference type="Proteomes" id="UP000295511">
    <property type="component" value="Unassembled WGS sequence"/>
</dbReference>
<comment type="caution">
    <text evidence="4">The sequence shown here is derived from an EMBL/GenBank/DDBJ whole genome shotgun (WGS) entry which is preliminary data.</text>
</comment>
<evidence type="ECO:0000313" key="5">
    <source>
        <dbReference type="Proteomes" id="UP000295511"/>
    </source>
</evidence>
<comment type="similarity">
    <text evidence="1">Belongs to the non-flavoprotein flavin reductase family.</text>
</comment>
<dbReference type="GO" id="GO:0010181">
    <property type="term" value="F:FMN binding"/>
    <property type="evidence" value="ECO:0007669"/>
    <property type="project" value="InterPro"/>
</dbReference>
<dbReference type="PANTHER" id="PTHR30466">
    <property type="entry name" value="FLAVIN REDUCTASE"/>
    <property type="match status" value="1"/>
</dbReference>
<dbReference type="InterPro" id="IPR002563">
    <property type="entry name" value="Flavin_Rdtase-like_dom"/>
</dbReference>
<evidence type="ECO:0000313" key="4">
    <source>
        <dbReference type="EMBL" id="TDF99112.1"/>
    </source>
</evidence>
<evidence type="ECO:0000256" key="1">
    <source>
        <dbReference type="ARBA" id="ARBA00008898"/>
    </source>
</evidence>
<dbReference type="OrthoDB" id="9792858at2"/>
<dbReference type="Gene3D" id="2.30.110.10">
    <property type="entry name" value="Electron Transport, Fmn-binding Protein, Chain A"/>
    <property type="match status" value="1"/>
</dbReference>
<dbReference type="RefSeq" id="WP_133203298.1">
    <property type="nucleotide sequence ID" value="NZ_SMRU01000005.1"/>
</dbReference>
<dbReference type="SUPFAM" id="SSF50475">
    <property type="entry name" value="FMN-binding split barrel"/>
    <property type="match status" value="1"/>
</dbReference>
<dbReference type="InterPro" id="IPR012349">
    <property type="entry name" value="Split_barrel_FMN-bd"/>
</dbReference>
<keyword evidence="2" id="KW-0560">Oxidoreductase</keyword>
<evidence type="ECO:0000256" key="2">
    <source>
        <dbReference type="ARBA" id="ARBA00023002"/>
    </source>
</evidence>
<name>A0A4R5KUC8_9MICC</name>